<keyword evidence="1" id="KW-0812">Transmembrane</keyword>
<evidence type="ECO:0000313" key="3">
    <source>
        <dbReference type="Proteomes" id="UP001152747"/>
    </source>
</evidence>
<proteinExistence type="predicted"/>
<feature type="transmembrane region" description="Helical" evidence="1">
    <location>
        <begin position="73"/>
        <end position="95"/>
    </location>
</feature>
<evidence type="ECO:0000313" key="2">
    <source>
        <dbReference type="EMBL" id="CAI5456705.1"/>
    </source>
</evidence>
<dbReference type="Proteomes" id="UP001152747">
    <property type="component" value="Unassembled WGS sequence"/>
</dbReference>
<keyword evidence="1" id="KW-1133">Transmembrane helix</keyword>
<accession>A0A9P1J6T4</accession>
<gene>
    <name evidence="2" type="ORF">CAMP_LOCUS19342</name>
</gene>
<comment type="caution">
    <text evidence="2">The sequence shown here is derived from an EMBL/GenBank/DDBJ whole genome shotgun (WGS) entry which is preliminary data.</text>
</comment>
<evidence type="ECO:0000256" key="1">
    <source>
        <dbReference type="SAM" id="Phobius"/>
    </source>
</evidence>
<feature type="transmembrane region" description="Helical" evidence="1">
    <location>
        <begin position="35"/>
        <end position="53"/>
    </location>
</feature>
<reference evidence="2" key="1">
    <citation type="submission" date="2022-11" db="EMBL/GenBank/DDBJ databases">
        <authorList>
            <person name="Kikuchi T."/>
        </authorList>
    </citation>
    <scope>NUCLEOTIDE SEQUENCE</scope>
    <source>
        <strain evidence="2">PS1010</strain>
    </source>
</reference>
<dbReference type="AlphaFoldDB" id="A0A9P1J6T4"/>
<dbReference type="EMBL" id="CANHGI010000006">
    <property type="protein sequence ID" value="CAI5456705.1"/>
    <property type="molecule type" value="Genomic_DNA"/>
</dbReference>
<sequence length="121" mass="14274">MTIKVGNFSGNKKIDEKHEDVAETKPPRLNMSLKTIFIIFMLPQVLYWIGQIYKFGWTQERALPLIWNSVTTLSVIFNIGEIMAIFVLLQLRYYVQLNPISYKKRFAMIVKKKKMQPLYDV</sequence>
<name>A0A9P1J6T4_9PELO</name>
<keyword evidence="3" id="KW-1185">Reference proteome</keyword>
<protein>
    <submittedName>
        <fullName evidence="2">Uncharacterized protein</fullName>
    </submittedName>
</protein>
<organism evidence="2 3">
    <name type="scientific">Caenorhabditis angaria</name>
    <dbReference type="NCBI Taxonomy" id="860376"/>
    <lineage>
        <taxon>Eukaryota</taxon>
        <taxon>Metazoa</taxon>
        <taxon>Ecdysozoa</taxon>
        <taxon>Nematoda</taxon>
        <taxon>Chromadorea</taxon>
        <taxon>Rhabditida</taxon>
        <taxon>Rhabditina</taxon>
        <taxon>Rhabditomorpha</taxon>
        <taxon>Rhabditoidea</taxon>
        <taxon>Rhabditidae</taxon>
        <taxon>Peloderinae</taxon>
        <taxon>Caenorhabditis</taxon>
    </lineage>
</organism>
<keyword evidence="1" id="KW-0472">Membrane</keyword>